<proteinExistence type="predicted"/>
<accession>A0A1N7JJR0</accession>
<reference evidence="4" key="1">
    <citation type="submission" date="2017-01" db="EMBL/GenBank/DDBJ databases">
        <authorList>
            <person name="Varghese N."/>
            <person name="Submissions S."/>
        </authorList>
    </citation>
    <scope>NUCLEOTIDE SEQUENCE [LARGE SCALE GENOMIC DNA]</scope>
    <source>
        <strain evidence="4">DSM 16176</strain>
    </source>
</reference>
<dbReference type="InterPro" id="IPR042171">
    <property type="entry name" value="Acyl-CoA_hotdog"/>
</dbReference>
<name>A0A1N7JJR0_9BACL</name>
<dbReference type="EMBL" id="FTOO01000001">
    <property type="protein sequence ID" value="SIS49565.1"/>
    <property type="molecule type" value="Genomic_DNA"/>
</dbReference>
<dbReference type="Gene3D" id="2.40.160.210">
    <property type="entry name" value="Acyl-CoA thioesterase, double hotdog domain"/>
    <property type="match status" value="1"/>
</dbReference>
<evidence type="ECO:0000313" key="3">
    <source>
        <dbReference type="EMBL" id="SIS49565.1"/>
    </source>
</evidence>
<dbReference type="STRING" id="252246.SAMN05421799_10117"/>
<protein>
    <submittedName>
        <fullName evidence="3">Acyl-CoA thioesterase</fullName>
    </submittedName>
</protein>
<dbReference type="Pfam" id="PF20789">
    <property type="entry name" value="4HBT_3C"/>
    <property type="match status" value="1"/>
</dbReference>
<feature type="domain" description="Acyl-CoA thioesterase-like C-terminal" evidence="2">
    <location>
        <begin position="136"/>
        <end position="264"/>
    </location>
</feature>
<organism evidence="3 4">
    <name type="scientific">Alicyclobacillus vulcanalis</name>
    <dbReference type="NCBI Taxonomy" id="252246"/>
    <lineage>
        <taxon>Bacteria</taxon>
        <taxon>Bacillati</taxon>
        <taxon>Bacillota</taxon>
        <taxon>Bacilli</taxon>
        <taxon>Bacillales</taxon>
        <taxon>Alicyclobacillaceae</taxon>
        <taxon>Alicyclobacillus</taxon>
    </lineage>
</organism>
<gene>
    <name evidence="3" type="ORF">SAMN05421799_10117</name>
</gene>
<feature type="domain" description="Acyl-CoA thioesterase-like N-terminal HotDog" evidence="1">
    <location>
        <begin position="28"/>
        <end position="110"/>
    </location>
</feature>
<evidence type="ECO:0000259" key="2">
    <source>
        <dbReference type="Pfam" id="PF20789"/>
    </source>
</evidence>
<dbReference type="OrthoDB" id="4370297at2"/>
<dbReference type="InterPro" id="IPR049449">
    <property type="entry name" value="TesB_ACOT8-like_N"/>
</dbReference>
<dbReference type="RefSeq" id="WP_076343879.1">
    <property type="nucleotide sequence ID" value="NZ_FTOO01000001.1"/>
</dbReference>
<dbReference type="InterPro" id="IPR029069">
    <property type="entry name" value="HotDog_dom_sf"/>
</dbReference>
<evidence type="ECO:0000313" key="4">
    <source>
        <dbReference type="Proteomes" id="UP000186156"/>
    </source>
</evidence>
<dbReference type="InterPro" id="IPR049450">
    <property type="entry name" value="ACOT8-like_C"/>
</dbReference>
<dbReference type="Proteomes" id="UP000186156">
    <property type="component" value="Unassembled WGS sequence"/>
</dbReference>
<keyword evidence="4" id="KW-1185">Reference proteome</keyword>
<dbReference type="SUPFAM" id="SSF54637">
    <property type="entry name" value="Thioesterase/thiol ester dehydrase-isomerase"/>
    <property type="match status" value="2"/>
</dbReference>
<dbReference type="Pfam" id="PF13622">
    <property type="entry name" value="4HBT_3"/>
    <property type="match status" value="1"/>
</dbReference>
<dbReference type="AlphaFoldDB" id="A0A1N7JJR0"/>
<evidence type="ECO:0000259" key="1">
    <source>
        <dbReference type="Pfam" id="PF13622"/>
    </source>
</evidence>
<sequence>MSFSEVHPFDDATRLVFDGERFHGEVKPEYYNMVGPFGGITAATMLRAAELHPRRLGEPLALTVNFAAPARVAPFEIDAVPVRTNRSTQHFTLSMIQDGEIVTTATAVFGVRRESWSHTEAQMPVVPPPGAVPRFQAPTPLPWMQWYHVRLIRGSAFDDVEDATTYQWMRDEPLRPLDHAALAALCDTFVPRVYVKLKRPVPIGTVTFSVYFLADPNTIARLGTNELLGVARATRFHQGYFDQIGEVWSQDGVLLATTTQLVYMKAPVSGSS</sequence>